<dbReference type="Gene3D" id="3.40.50.300">
    <property type="entry name" value="P-loop containing nucleotide triphosphate hydrolases"/>
    <property type="match status" value="1"/>
</dbReference>
<dbReference type="PANTHER" id="PTHR32182">
    <property type="entry name" value="DNA REPLICATION AND REPAIR PROTEIN RECF"/>
    <property type="match status" value="1"/>
</dbReference>
<comment type="subcellular location">
    <subcellularLocation>
        <location evidence="1 9 10">Cytoplasm</location>
    </subcellularLocation>
</comment>
<evidence type="ECO:0000256" key="8">
    <source>
        <dbReference type="ARBA" id="ARBA00023125"/>
    </source>
</evidence>
<evidence type="ECO:0000256" key="2">
    <source>
        <dbReference type="ARBA" id="ARBA00008016"/>
    </source>
</evidence>
<dbReference type="HAMAP" id="MF_00365">
    <property type="entry name" value="RecF"/>
    <property type="match status" value="1"/>
</dbReference>
<evidence type="ECO:0000256" key="6">
    <source>
        <dbReference type="ARBA" id="ARBA00022741"/>
    </source>
</evidence>
<feature type="binding site" evidence="9">
    <location>
        <begin position="39"/>
        <end position="46"/>
    </location>
    <ligand>
        <name>ATP</name>
        <dbReference type="ChEBI" id="CHEBI:30616"/>
    </ligand>
</feature>
<evidence type="ECO:0000256" key="1">
    <source>
        <dbReference type="ARBA" id="ARBA00004496"/>
    </source>
</evidence>
<dbReference type="GO" id="GO:0006302">
    <property type="term" value="P:double-strand break repair"/>
    <property type="evidence" value="ECO:0007669"/>
    <property type="project" value="TreeGrafter"/>
</dbReference>
<evidence type="ECO:0000256" key="4">
    <source>
        <dbReference type="ARBA" id="ARBA00022490"/>
    </source>
</evidence>
<keyword evidence="13" id="KW-1185">Reference proteome</keyword>
<dbReference type="GO" id="GO:0005737">
    <property type="term" value="C:cytoplasm"/>
    <property type="evidence" value="ECO:0007669"/>
    <property type="project" value="UniProtKB-SubCell"/>
</dbReference>
<dbReference type="GO" id="GO:0006260">
    <property type="term" value="P:DNA replication"/>
    <property type="evidence" value="ECO:0007669"/>
    <property type="project" value="UniProtKB-UniRule"/>
</dbReference>
<evidence type="ECO:0000313" key="13">
    <source>
        <dbReference type="Proteomes" id="UP000326936"/>
    </source>
</evidence>
<dbReference type="InterPro" id="IPR003395">
    <property type="entry name" value="RecF/RecN/SMC_N"/>
</dbReference>
<dbReference type="SUPFAM" id="SSF52540">
    <property type="entry name" value="P-loop containing nucleoside triphosphate hydrolases"/>
    <property type="match status" value="1"/>
</dbReference>
<evidence type="ECO:0000256" key="9">
    <source>
        <dbReference type="HAMAP-Rule" id="MF_00365"/>
    </source>
</evidence>
<evidence type="ECO:0000256" key="5">
    <source>
        <dbReference type="ARBA" id="ARBA00022705"/>
    </source>
</evidence>
<accession>A0A5P9CEX5</accession>
<dbReference type="NCBIfam" id="TIGR00611">
    <property type="entry name" value="recf"/>
    <property type="match status" value="1"/>
</dbReference>
<evidence type="ECO:0000313" key="12">
    <source>
        <dbReference type="EMBL" id="QFT24849.1"/>
    </source>
</evidence>
<dbReference type="PROSITE" id="PS00617">
    <property type="entry name" value="RECF_1"/>
    <property type="match status" value="1"/>
</dbReference>
<keyword evidence="7 9" id="KW-0067">ATP-binding</keyword>
<comment type="similarity">
    <text evidence="2 9 10">Belongs to the RecF family.</text>
</comment>
<dbReference type="InterPro" id="IPR018078">
    <property type="entry name" value="DNA-binding_RecF_CS"/>
</dbReference>
<dbReference type="InterPro" id="IPR001238">
    <property type="entry name" value="DNA-binding_RecF"/>
</dbReference>
<feature type="domain" description="RecF/RecN/SMC N-terminal" evidence="11">
    <location>
        <begin position="12"/>
        <end position="364"/>
    </location>
</feature>
<dbReference type="Gene3D" id="1.20.1050.90">
    <property type="entry name" value="RecF/RecN/SMC, N-terminal domain"/>
    <property type="match status" value="1"/>
</dbReference>
<keyword evidence="6 9" id="KW-0547">Nucleotide-binding</keyword>
<gene>
    <name evidence="12" type="primary">recF1</name>
    <name evidence="9" type="synonym">recF</name>
    <name evidence="12" type="ORF">FIV01_00015</name>
</gene>
<dbReference type="EMBL" id="CP045350">
    <property type="protein sequence ID" value="QFT24849.1"/>
    <property type="molecule type" value="Genomic_DNA"/>
</dbReference>
<name>A0A5P9CEX5_9VIBR</name>
<evidence type="ECO:0000256" key="3">
    <source>
        <dbReference type="ARBA" id="ARBA00020170"/>
    </source>
</evidence>
<protein>
    <recommendedName>
        <fullName evidence="3 9">DNA replication and repair protein RecF</fullName>
    </recommendedName>
</protein>
<dbReference type="GO" id="GO:0005524">
    <property type="term" value="F:ATP binding"/>
    <property type="evidence" value="ECO:0007669"/>
    <property type="project" value="UniProtKB-UniRule"/>
</dbReference>
<comment type="function">
    <text evidence="9 10">The RecF protein is involved in DNA metabolism; it is required for DNA replication and normal SOS inducibility. RecF binds preferentially to single-stranded, linear DNA. It also seems to bind ATP.</text>
</comment>
<proteinExistence type="inferred from homology"/>
<sequence>MWSRQCDFNMPLSRLAIQQFRNIEACDIELSTGFNFLIGPNGSGKTSVLEAIYMLGHGRSFKSSLTGRVIQNDCDQLFVHGRFLNSDQFELPIGINKQRDGSTEVKIGGQPGQKLAQLAQVLPLQMIHPEGFDLLTDGPKHRRAFIDWGVFHVEPAFFDTWGRFKRLNKQRNALLKTASCYRELSYWDQEMASLAESISCWRAEYVSQVSEKIARICQIFLPEYEIQLKYYRGWEKSTPYASILAENFERDQVLGYTFSGPNKADLKIKVNGTPVEDVLSRGQLKLMVCALRVAQGQHLTEVTGKQCIYLIDDFASELDSQRRKRLADCLRETRAQVFVSSITQSQIDDMLDEKGKMFRLEHGTIEQNI</sequence>
<keyword evidence="9 10" id="KW-0742">SOS response</keyword>
<dbReference type="InterPro" id="IPR027417">
    <property type="entry name" value="P-loop_NTPase"/>
</dbReference>
<keyword evidence="9 10" id="KW-0227">DNA damage</keyword>
<dbReference type="InterPro" id="IPR042174">
    <property type="entry name" value="RecF_2"/>
</dbReference>
<dbReference type="GO" id="GO:0000731">
    <property type="term" value="P:DNA synthesis involved in DNA repair"/>
    <property type="evidence" value="ECO:0007669"/>
    <property type="project" value="TreeGrafter"/>
</dbReference>
<keyword evidence="4 9" id="KW-0963">Cytoplasm</keyword>
<evidence type="ECO:0000256" key="10">
    <source>
        <dbReference type="RuleBase" id="RU000578"/>
    </source>
</evidence>
<dbReference type="PANTHER" id="PTHR32182:SF0">
    <property type="entry name" value="DNA REPLICATION AND REPAIR PROTEIN RECF"/>
    <property type="match status" value="1"/>
</dbReference>
<keyword evidence="5 9" id="KW-0235">DNA replication</keyword>
<dbReference type="AlphaFoldDB" id="A0A5P9CEX5"/>
<keyword evidence="9 10" id="KW-0234">DNA repair</keyword>
<dbReference type="KEGG" id="vaq:FIV01_00015"/>
<keyword evidence="8 9" id="KW-0238">DNA-binding</keyword>
<dbReference type="Proteomes" id="UP000326936">
    <property type="component" value="Chromosome"/>
</dbReference>
<dbReference type="GO" id="GO:0003697">
    <property type="term" value="F:single-stranded DNA binding"/>
    <property type="evidence" value="ECO:0007669"/>
    <property type="project" value="UniProtKB-UniRule"/>
</dbReference>
<evidence type="ECO:0000256" key="7">
    <source>
        <dbReference type="ARBA" id="ARBA00022840"/>
    </source>
</evidence>
<organism evidence="12 13">
    <name type="scientific">Vibrio aquimaris</name>
    <dbReference type="NCBI Taxonomy" id="2587862"/>
    <lineage>
        <taxon>Bacteria</taxon>
        <taxon>Pseudomonadati</taxon>
        <taxon>Pseudomonadota</taxon>
        <taxon>Gammaproteobacteria</taxon>
        <taxon>Vibrionales</taxon>
        <taxon>Vibrionaceae</taxon>
        <taxon>Vibrio</taxon>
    </lineage>
</organism>
<dbReference type="GO" id="GO:0009432">
    <property type="term" value="P:SOS response"/>
    <property type="evidence" value="ECO:0007669"/>
    <property type="project" value="UniProtKB-UniRule"/>
</dbReference>
<reference evidence="12 13" key="1">
    <citation type="submission" date="2019-10" db="EMBL/GenBank/DDBJ databases">
        <title>Complete genome sequence of Vibrio sp. strain THAF100, isolated from non-filtered water from the water column of tank 6 of a marine aquarium containing stony-coral fragments. Water maintained at 26 degree C.</title>
        <authorList>
            <person name="Ruckert C."/>
            <person name="Franco A."/>
            <person name="Kalinowski J."/>
            <person name="Glaeser S."/>
        </authorList>
    </citation>
    <scope>NUCLEOTIDE SEQUENCE [LARGE SCALE GENOMIC DNA]</scope>
    <source>
        <strain evidence="12 13">THAF100</strain>
    </source>
</reference>
<dbReference type="PROSITE" id="PS00618">
    <property type="entry name" value="RECF_2"/>
    <property type="match status" value="1"/>
</dbReference>
<evidence type="ECO:0000259" key="11">
    <source>
        <dbReference type="Pfam" id="PF02463"/>
    </source>
</evidence>
<dbReference type="Pfam" id="PF02463">
    <property type="entry name" value="SMC_N"/>
    <property type="match status" value="1"/>
</dbReference>